<proteinExistence type="predicted"/>
<feature type="domain" description="Transcription regulator PadR N-terminal" evidence="2">
    <location>
        <begin position="16"/>
        <end position="90"/>
    </location>
</feature>
<dbReference type="Proteomes" id="UP000320235">
    <property type="component" value="Unassembled WGS sequence"/>
</dbReference>
<feature type="region of interest" description="Disordered" evidence="1">
    <location>
        <begin position="108"/>
        <end position="129"/>
    </location>
</feature>
<dbReference type="InterPro" id="IPR052509">
    <property type="entry name" value="Metal_resp_DNA-bind_regulator"/>
</dbReference>
<reference evidence="3 4" key="1">
    <citation type="submission" date="2019-06" db="EMBL/GenBank/DDBJ databases">
        <title>Sequencing the genomes of 1000 actinobacteria strains.</title>
        <authorList>
            <person name="Klenk H.-P."/>
        </authorList>
    </citation>
    <scope>NUCLEOTIDE SEQUENCE [LARGE SCALE GENOMIC DNA]</scope>
    <source>
        <strain evidence="3 4">DSM 105492</strain>
    </source>
</reference>
<dbReference type="Gene3D" id="1.10.10.10">
    <property type="entry name" value="Winged helix-like DNA-binding domain superfamily/Winged helix DNA-binding domain"/>
    <property type="match status" value="1"/>
</dbReference>
<dbReference type="RefSeq" id="WP_141894928.1">
    <property type="nucleotide sequence ID" value="NZ_BAABLH010000002.1"/>
</dbReference>
<dbReference type="PANTHER" id="PTHR33169:SF14">
    <property type="entry name" value="TRANSCRIPTIONAL REGULATOR RV3488"/>
    <property type="match status" value="1"/>
</dbReference>
<dbReference type="Pfam" id="PF03551">
    <property type="entry name" value="PadR"/>
    <property type="match status" value="1"/>
</dbReference>
<dbReference type="OrthoDB" id="122286at2"/>
<dbReference type="InterPro" id="IPR036390">
    <property type="entry name" value="WH_DNA-bd_sf"/>
</dbReference>
<evidence type="ECO:0000313" key="3">
    <source>
        <dbReference type="EMBL" id="TQM25154.1"/>
    </source>
</evidence>
<accession>A0A543EUC0</accession>
<sequence length="129" mass="13947">MKIGKDLVAAAATPMVLGILAEGDSYGYAILQRVGELSGGELEWSDGMLYPLLHRLERLGHVESSWGASPSGRPRKHYRLSSEGRAAFAEQRRQWTVVSKALQQVWHGHDGGDRKSGTDFFGAPALGGA</sequence>
<dbReference type="InterPro" id="IPR005149">
    <property type="entry name" value="Tscrpt_reg_PadR_N"/>
</dbReference>
<dbReference type="EMBL" id="VFPE01000003">
    <property type="protein sequence ID" value="TQM25154.1"/>
    <property type="molecule type" value="Genomic_DNA"/>
</dbReference>
<dbReference type="SUPFAM" id="SSF46785">
    <property type="entry name" value="Winged helix' DNA-binding domain"/>
    <property type="match status" value="1"/>
</dbReference>
<keyword evidence="4" id="KW-1185">Reference proteome</keyword>
<organism evidence="3 4">
    <name type="scientific">Microbacterium kyungheense</name>
    <dbReference type="NCBI Taxonomy" id="1263636"/>
    <lineage>
        <taxon>Bacteria</taxon>
        <taxon>Bacillati</taxon>
        <taxon>Actinomycetota</taxon>
        <taxon>Actinomycetes</taxon>
        <taxon>Micrococcales</taxon>
        <taxon>Microbacteriaceae</taxon>
        <taxon>Microbacterium</taxon>
    </lineage>
</organism>
<dbReference type="PANTHER" id="PTHR33169">
    <property type="entry name" value="PADR-FAMILY TRANSCRIPTIONAL REGULATOR"/>
    <property type="match status" value="1"/>
</dbReference>
<evidence type="ECO:0000256" key="1">
    <source>
        <dbReference type="SAM" id="MobiDB-lite"/>
    </source>
</evidence>
<gene>
    <name evidence="3" type="ORF">FB391_2614</name>
</gene>
<protein>
    <submittedName>
        <fullName evidence="3">PadR family transcriptional regulator</fullName>
    </submittedName>
</protein>
<evidence type="ECO:0000313" key="4">
    <source>
        <dbReference type="Proteomes" id="UP000320235"/>
    </source>
</evidence>
<dbReference type="InterPro" id="IPR036388">
    <property type="entry name" value="WH-like_DNA-bd_sf"/>
</dbReference>
<evidence type="ECO:0000259" key="2">
    <source>
        <dbReference type="Pfam" id="PF03551"/>
    </source>
</evidence>
<dbReference type="AlphaFoldDB" id="A0A543EUC0"/>
<comment type="caution">
    <text evidence="3">The sequence shown here is derived from an EMBL/GenBank/DDBJ whole genome shotgun (WGS) entry which is preliminary data.</text>
</comment>
<feature type="compositionally biased region" description="Basic and acidic residues" evidence="1">
    <location>
        <begin position="108"/>
        <end position="117"/>
    </location>
</feature>
<name>A0A543EUC0_9MICO</name>